<evidence type="ECO:0000259" key="1">
    <source>
        <dbReference type="Pfam" id="PF18437"/>
    </source>
</evidence>
<name>A0A643ATE6_BALPH</name>
<evidence type="ECO:0000313" key="3">
    <source>
        <dbReference type="Proteomes" id="UP000437017"/>
    </source>
</evidence>
<evidence type="ECO:0000313" key="2">
    <source>
        <dbReference type="EMBL" id="KAB0339030.1"/>
    </source>
</evidence>
<keyword evidence="3" id="KW-1185">Reference proteome</keyword>
<dbReference type="FunFam" id="1.20.5.170:FF:000034">
    <property type="entry name" value="Nucleoporin P54, putative"/>
    <property type="match status" value="1"/>
</dbReference>
<dbReference type="Pfam" id="PF18437">
    <property type="entry name" value="Nup54_C"/>
    <property type="match status" value="1"/>
</dbReference>
<dbReference type="AlphaFoldDB" id="A0A643ATE6"/>
<reference evidence="2 3" key="1">
    <citation type="journal article" date="2019" name="PLoS ONE">
        <title>Genomic analyses reveal an absence of contemporary introgressive admixture between fin whales and blue whales, despite known hybrids.</title>
        <authorList>
            <person name="Westbury M.V."/>
            <person name="Petersen B."/>
            <person name="Lorenzen E.D."/>
        </authorList>
    </citation>
    <scope>NUCLEOTIDE SEQUENCE [LARGE SCALE GENOMIC DNA]</scope>
    <source>
        <strain evidence="2">FinWhale-01</strain>
    </source>
</reference>
<dbReference type="EMBL" id="SGJD01042339">
    <property type="protein sequence ID" value="KAB0339030.1"/>
    <property type="molecule type" value="Genomic_DNA"/>
</dbReference>
<gene>
    <name evidence="2" type="ORF">E2I00_012110</name>
</gene>
<dbReference type="InterPro" id="IPR040985">
    <property type="entry name" value="Nup54_C"/>
</dbReference>
<protein>
    <recommendedName>
        <fullName evidence="1">Nup54 C-terminal interacting domain-containing protein</fullName>
    </recommendedName>
</protein>
<sequence>MSQIMMQNHFGAVKSEETYYIDADLLQKIKQHLKPQQEYLSHLISIIKDDLEGKLVEHGLNETIHIRGGAFS</sequence>
<organism evidence="2 3">
    <name type="scientific">Balaenoptera physalus</name>
    <name type="common">Fin whale</name>
    <name type="synonym">Balaena physalus</name>
    <dbReference type="NCBI Taxonomy" id="9770"/>
    <lineage>
        <taxon>Eukaryota</taxon>
        <taxon>Metazoa</taxon>
        <taxon>Chordata</taxon>
        <taxon>Craniata</taxon>
        <taxon>Vertebrata</taxon>
        <taxon>Euteleostomi</taxon>
        <taxon>Mammalia</taxon>
        <taxon>Eutheria</taxon>
        <taxon>Laurasiatheria</taxon>
        <taxon>Artiodactyla</taxon>
        <taxon>Whippomorpha</taxon>
        <taxon>Cetacea</taxon>
        <taxon>Mysticeti</taxon>
        <taxon>Balaenopteridae</taxon>
        <taxon>Balaenoptera</taxon>
    </lineage>
</organism>
<comment type="caution">
    <text evidence="2">The sequence shown here is derived from an EMBL/GenBank/DDBJ whole genome shotgun (WGS) entry which is preliminary data.</text>
</comment>
<feature type="domain" description="Nup54 C-terminal interacting" evidence="1">
    <location>
        <begin position="19"/>
        <end position="52"/>
    </location>
</feature>
<dbReference type="OrthoDB" id="6162375at2759"/>
<proteinExistence type="predicted"/>
<dbReference type="Proteomes" id="UP000437017">
    <property type="component" value="Unassembled WGS sequence"/>
</dbReference>
<dbReference type="Gene3D" id="1.20.5.170">
    <property type="match status" value="1"/>
</dbReference>
<accession>A0A643ATE6</accession>